<name>A0A3T0N7F4_9RHOB</name>
<protein>
    <submittedName>
        <fullName evidence="1">XRE family transcriptional regulator</fullName>
    </submittedName>
</protein>
<dbReference type="Proteomes" id="UP000283063">
    <property type="component" value="Chromosome"/>
</dbReference>
<evidence type="ECO:0000313" key="2">
    <source>
        <dbReference type="Proteomes" id="UP000283063"/>
    </source>
</evidence>
<sequence length="171" mass="19478">MIKLHSITGPELKAHRRAQKISQTRMGQMIGCSRDAISRREARSNPIKYFRGVTARMLEVLGIEVLKRFETNSCSRGDGVLQTEDHLQEARDRQSELEFARALAKLSQPDRPCLAETRRGHLCKLMPEPGRKRCKFHGGMSTGPKTKEGRERIAAAQRKRWAAWRRQAGNS</sequence>
<gene>
    <name evidence="1" type="ORF">EBB79_19865</name>
</gene>
<keyword evidence="2" id="KW-1185">Reference proteome</keyword>
<dbReference type="SUPFAM" id="SSF47413">
    <property type="entry name" value="lambda repressor-like DNA-binding domains"/>
    <property type="match status" value="1"/>
</dbReference>
<dbReference type="KEGG" id="sedi:EBB79_19865"/>
<reference evidence="1 2" key="1">
    <citation type="submission" date="2018-10" db="EMBL/GenBank/DDBJ databases">
        <title>Parasedimentitalea marina sp. nov., a psychrophilic bacterium isolated from deep seawater of the New Britain Trench.</title>
        <authorList>
            <person name="Cao J."/>
        </authorList>
    </citation>
    <scope>NUCLEOTIDE SEQUENCE [LARGE SCALE GENOMIC DNA]</scope>
    <source>
        <strain evidence="1 2">W43</strain>
    </source>
</reference>
<dbReference type="GO" id="GO:0003677">
    <property type="term" value="F:DNA binding"/>
    <property type="evidence" value="ECO:0007669"/>
    <property type="project" value="InterPro"/>
</dbReference>
<dbReference type="InterPro" id="IPR047675">
    <property type="entry name" value="Putative_zinc-bd"/>
</dbReference>
<evidence type="ECO:0000313" key="1">
    <source>
        <dbReference type="EMBL" id="AZV79915.1"/>
    </source>
</evidence>
<accession>A0A3T0N7F4</accession>
<proteinExistence type="predicted"/>
<dbReference type="AlphaFoldDB" id="A0A3T0N7F4"/>
<organism evidence="1 2">
    <name type="scientific">Parasedimentitalea marina</name>
    <dbReference type="NCBI Taxonomy" id="2483033"/>
    <lineage>
        <taxon>Bacteria</taxon>
        <taxon>Pseudomonadati</taxon>
        <taxon>Pseudomonadota</taxon>
        <taxon>Alphaproteobacteria</taxon>
        <taxon>Rhodobacterales</taxon>
        <taxon>Paracoccaceae</taxon>
        <taxon>Parasedimentitalea</taxon>
    </lineage>
</organism>
<dbReference type="EMBL" id="CP033219">
    <property type="protein sequence ID" value="AZV79915.1"/>
    <property type="molecule type" value="Genomic_DNA"/>
</dbReference>
<dbReference type="NCBIfam" id="NF041373">
    <property type="entry name" value="HGG_STG"/>
    <property type="match status" value="1"/>
</dbReference>
<dbReference type="OrthoDB" id="7597230at2"/>
<dbReference type="InterPro" id="IPR010982">
    <property type="entry name" value="Lambda_DNA-bd_dom_sf"/>
</dbReference>